<reference evidence="1 2" key="1">
    <citation type="submission" date="2020-02" db="EMBL/GenBank/DDBJ databases">
        <authorList>
            <person name="Ferguson B K."/>
        </authorList>
    </citation>
    <scope>NUCLEOTIDE SEQUENCE [LARGE SCALE GENOMIC DNA]</scope>
</reference>
<dbReference type="EMBL" id="CADCXU010020564">
    <property type="protein sequence ID" value="CAB0008673.1"/>
    <property type="molecule type" value="Genomic_DNA"/>
</dbReference>
<proteinExistence type="predicted"/>
<dbReference type="Proteomes" id="UP000479000">
    <property type="component" value="Unassembled WGS sequence"/>
</dbReference>
<evidence type="ECO:0000313" key="1">
    <source>
        <dbReference type="EMBL" id="CAB0008673.1"/>
    </source>
</evidence>
<sequence>LERFRPYCPRAISNMSLPGARRKANLGRILPSNKRAPGGLLSTRDIMLEIAFEEARSYELYQEKRHHSLKLTQI</sequence>
<accession>A0A6H5GXT4</accession>
<organism evidence="1 2">
    <name type="scientific">Nesidiocoris tenuis</name>
    <dbReference type="NCBI Taxonomy" id="355587"/>
    <lineage>
        <taxon>Eukaryota</taxon>
        <taxon>Metazoa</taxon>
        <taxon>Ecdysozoa</taxon>
        <taxon>Arthropoda</taxon>
        <taxon>Hexapoda</taxon>
        <taxon>Insecta</taxon>
        <taxon>Pterygota</taxon>
        <taxon>Neoptera</taxon>
        <taxon>Paraneoptera</taxon>
        <taxon>Hemiptera</taxon>
        <taxon>Heteroptera</taxon>
        <taxon>Panheteroptera</taxon>
        <taxon>Cimicomorpha</taxon>
        <taxon>Miridae</taxon>
        <taxon>Dicyphina</taxon>
        <taxon>Nesidiocoris</taxon>
    </lineage>
</organism>
<keyword evidence="2" id="KW-1185">Reference proteome</keyword>
<evidence type="ECO:0000313" key="2">
    <source>
        <dbReference type="Proteomes" id="UP000479000"/>
    </source>
</evidence>
<feature type="non-terminal residue" evidence="1">
    <location>
        <position position="1"/>
    </location>
</feature>
<protein>
    <submittedName>
        <fullName evidence="1">Uncharacterized protein</fullName>
    </submittedName>
</protein>
<gene>
    <name evidence="1" type="ORF">NTEN_LOCUS13919</name>
</gene>
<name>A0A6H5GXT4_9HEMI</name>
<dbReference type="AlphaFoldDB" id="A0A6H5GXT4"/>